<dbReference type="NCBIfam" id="TIGR02985">
    <property type="entry name" value="Sig70_bacteroi1"/>
    <property type="match status" value="1"/>
</dbReference>
<evidence type="ECO:0000256" key="4">
    <source>
        <dbReference type="ARBA" id="ARBA00023163"/>
    </source>
</evidence>
<protein>
    <submittedName>
        <fullName evidence="6">RNA polymerase sigma-70 factor</fullName>
    </submittedName>
</protein>
<dbReference type="SUPFAM" id="SSF88946">
    <property type="entry name" value="Sigma2 domain of RNA polymerase sigma factors"/>
    <property type="match status" value="1"/>
</dbReference>
<dbReference type="PANTHER" id="PTHR43133">
    <property type="entry name" value="RNA POLYMERASE ECF-TYPE SIGMA FACTO"/>
    <property type="match status" value="1"/>
</dbReference>
<dbReference type="NCBIfam" id="TIGR02937">
    <property type="entry name" value="sigma70-ECF"/>
    <property type="match status" value="1"/>
</dbReference>
<keyword evidence="3" id="KW-0731">Sigma factor</keyword>
<dbReference type="Gene3D" id="1.10.1740.10">
    <property type="match status" value="1"/>
</dbReference>
<sequence length="186" mass="22211">MPRGSKHIHFTNGESIIFDEYFRSNFNKFVAFTSRFLVDTQQGEDVVQDTFVQMWETADLTFESEPALSAYMYRVIRNRILNDLKHLKIQEKYNERMRREMESESFLVKSVWDEETRHLLYKAIDTLTPQCKEVIRYHLEGKKNQEIAELMEISIVTVKSHKMVAYRQLRESLSKIIFCLFLTSLH</sequence>
<dbReference type="InterPro" id="IPR013249">
    <property type="entry name" value="RNA_pol_sigma70_r4_t2"/>
</dbReference>
<dbReference type="SUPFAM" id="SSF88659">
    <property type="entry name" value="Sigma3 and sigma4 domains of RNA polymerase sigma factors"/>
    <property type="match status" value="1"/>
</dbReference>
<dbReference type="Pfam" id="PF04542">
    <property type="entry name" value="Sigma70_r2"/>
    <property type="match status" value="1"/>
</dbReference>
<evidence type="ECO:0000256" key="3">
    <source>
        <dbReference type="ARBA" id="ARBA00023082"/>
    </source>
</evidence>
<keyword evidence="2" id="KW-0805">Transcription regulation</keyword>
<dbReference type="Proteomes" id="UP000646484">
    <property type="component" value="Unassembled WGS sequence"/>
</dbReference>
<evidence type="ECO:0000313" key="6">
    <source>
        <dbReference type="EMBL" id="MBC5619787.1"/>
    </source>
</evidence>
<keyword evidence="7" id="KW-1185">Reference proteome</keyword>
<name>A0ABR7CVT4_9BACT</name>
<organism evidence="6 7">
    <name type="scientific">Butyricimonas hominis</name>
    <dbReference type="NCBI Taxonomy" id="2763032"/>
    <lineage>
        <taxon>Bacteria</taxon>
        <taxon>Pseudomonadati</taxon>
        <taxon>Bacteroidota</taxon>
        <taxon>Bacteroidia</taxon>
        <taxon>Bacteroidales</taxon>
        <taxon>Odoribacteraceae</taxon>
        <taxon>Butyricimonas</taxon>
    </lineage>
</organism>
<accession>A0ABR7CVT4</accession>
<dbReference type="InterPro" id="IPR039425">
    <property type="entry name" value="RNA_pol_sigma-70-like"/>
</dbReference>
<feature type="domain" description="HTH luxR-type" evidence="5">
    <location>
        <begin position="124"/>
        <end position="180"/>
    </location>
</feature>
<dbReference type="PRINTS" id="PR00038">
    <property type="entry name" value="HTHLUXR"/>
</dbReference>
<dbReference type="PANTHER" id="PTHR43133:SF46">
    <property type="entry name" value="RNA POLYMERASE SIGMA-70 FACTOR ECF SUBFAMILY"/>
    <property type="match status" value="1"/>
</dbReference>
<proteinExistence type="inferred from homology"/>
<evidence type="ECO:0000259" key="5">
    <source>
        <dbReference type="SMART" id="SM00421"/>
    </source>
</evidence>
<comment type="similarity">
    <text evidence="1">Belongs to the sigma-70 factor family. ECF subfamily.</text>
</comment>
<dbReference type="InterPro" id="IPR000792">
    <property type="entry name" value="Tscrpt_reg_LuxR_C"/>
</dbReference>
<evidence type="ECO:0000313" key="7">
    <source>
        <dbReference type="Proteomes" id="UP000646484"/>
    </source>
</evidence>
<dbReference type="InterPro" id="IPR014284">
    <property type="entry name" value="RNA_pol_sigma-70_dom"/>
</dbReference>
<dbReference type="InterPro" id="IPR036388">
    <property type="entry name" value="WH-like_DNA-bd_sf"/>
</dbReference>
<dbReference type="Pfam" id="PF08281">
    <property type="entry name" value="Sigma70_r4_2"/>
    <property type="match status" value="1"/>
</dbReference>
<dbReference type="Gene3D" id="1.10.10.10">
    <property type="entry name" value="Winged helix-like DNA-binding domain superfamily/Winged helix DNA-binding domain"/>
    <property type="match status" value="1"/>
</dbReference>
<dbReference type="InterPro" id="IPR014327">
    <property type="entry name" value="RNA_pol_sigma70_bacteroid"/>
</dbReference>
<dbReference type="RefSeq" id="WP_099291086.1">
    <property type="nucleotide sequence ID" value="NZ_JACOOH010000001.1"/>
</dbReference>
<evidence type="ECO:0000256" key="1">
    <source>
        <dbReference type="ARBA" id="ARBA00010641"/>
    </source>
</evidence>
<gene>
    <name evidence="6" type="ORF">H8S64_01600</name>
</gene>
<dbReference type="SMART" id="SM00421">
    <property type="entry name" value="HTH_LUXR"/>
    <property type="match status" value="1"/>
</dbReference>
<keyword evidence="4" id="KW-0804">Transcription</keyword>
<dbReference type="InterPro" id="IPR007627">
    <property type="entry name" value="RNA_pol_sigma70_r2"/>
</dbReference>
<dbReference type="InterPro" id="IPR013324">
    <property type="entry name" value="RNA_pol_sigma_r3/r4-like"/>
</dbReference>
<dbReference type="EMBL" id="JACOOH010000001">
    <property type="protein sequence ID" value="MBC5619787.1"/>
    <property type="molecule type" value="Genomic_DNA"/>
</dbReference>
<dbReference type="InterPro" id="IPR013325">
    <property type="entry name" value="RNA_pol_sigma_r2"/>
</dbReference>
<comment type="caution">
    <text evidence="6">The sequence shown here is derived from an EMBL/GenBank/DDBJ whole genome shotgun (WGS) entry which is preliminary data.</text>
</comment>
<reference evidence="6 7" key="1">
    <citation type="submission" date="2020-08" db="EMBL/GenBank/DDBJ databases">
        <title>Genome public.</title>
        <authorList>
            <person name="Liu C."/>
            <person name="Sun Q."/>
        </authorList>
    </citation>
    <scope>NUCLEOTIDE SEQUENCE [LARGE SCALE GENOMIC DNA]</scope>
    <source>
        <strain evidence="6 7">NSJ-56</strain>
    </source>
</reference>
<evidence type="ECO:0000256" key="2">
    <source>
        <dbReference type="ARBA" id="ARBA00023015"/>
    </source>
</evidence>